<dbReference type="Proteomes" id="UP000001307">
    <property type="component" value="Unassembled WGS sequence"/>
</dbReference>
<dbReference type="FunFam" id="3.30.2410.10:FF:000012">
    <property type="entry name" value="Ubiquitin-protein ligase E3B"/>
    <property type="match status" value="1"/>
</dbReference>
<dbReference type="SUPFAM" id="SSF56204">
    <property type="entry name" value="Hect, E3 ligase catalytic domain"/>
    <property type="match status" value="1"/>
</dbReference>
<comment type="pathway">
    <text evidence="2">Protein modification; protein ubiquitination.</text>
</comment>
<dbReference type="InterPro" id="IPR000569">
    <property type="entry name" value="HECT_dom"/>
</dbReference>
<evidence type="ECO:0000256" key="7">
    <source>
        <dbReference type="ARBA" id="ARBA00034105"/>
    </source>
</evidence>
<dbReference type="GO" id="GO:0000209">
    <property type="term" value="P:protein polyubiquitination"/>
    <property type="evidence" value="ECO:0007669"/>
    <property type="project" value="InterPro"/>
</dbReference>
<evidence type="ECO:0000256" key="10">
    <source>
        <dbReference type="PROSITE-ProRule" id="PRU00104"/>
    </source>
</evidence>
<dbReference type="FunCoup" id="E4XHT8">
    <property type="interactions" value="324"/>
</dbReference>
<evidence type="ECO:0000256" key="3">
    <source>
        <dbReference type="ARBA" id="ARBA00012485"/>
    </source>
</evidence>
<organism evidence="12">
    <name type="scientific">Oikopleura dioica</name>
    <name type="common">Tunicate</name>
    <dbReference type="NCBI Taxonomy" id="34765"/>
    <lineage>
        <taxon>Eukaryota</taxon>
        <taxon>Metazoa</taxon>
        <taxon>Chordata</taxon>
        <taxon>Tunicata</taxon>
        <taxon>Appendicularia</taxon>
        <taxon>Copelata</taxon>
        <taxon>Oikopleuridae</taxon>
        <taxon>Oikopleura</taxon>
    </lineage>
</organism>
<dbReference type="InterPro" id="IPR000048">
    <property type="entry name" value="IQ_motif_EF-hand-BS"/>
</dbReference>
<dbReference type="Gene3D" id="3.30.2410.10">
    <property type="entry name" value="Hect, E3 ligase catalytic domain"/>
    <property type="match status" value="1"/>
</dbReference>
<sequence length="1001" mass="113867">MFEDAELPASDKNTFLKRRAIERSERETSRHLAENATTIQKVVRGFLDRRRFRRQRLQSIERFISEHPDWSNIDSNVIFMALRGVTFSYSSVFDDSFEKICRILSKNIMNLKGNEKSWYISLCLHPKFAKLFLKQSRCLMSCIAQMMNGISNSRQSARVSAALSLLAVLSDGNNWLLWGLKKFEKVKPAVVAMIDRNLTHVRQEILDSIRNLLVLWQTRASGLFSDATLNAVTIIIERCAKDKTLYLEKFLTVPGLVLSITKKSPESISHFVEIGLPAPTANFSHHSGTSVLSIYANSLYILSLGNNDTIDQSTLMVFIRMLEHIQENTDHSKASNMSWHPILGYCVDSNETQPDSEQLSLIKDQLACMWKKNLVAMFFFDVLNMERLDADIMAQRTKEKISKSSFGKTSVGSFIQRAIGGIPSTMKQVGGRQLNYPEVVSTTKACYLYTLCMTVFVEKIKLDILTGLFGVETFLKRLWVFICEMGPSGGLNVFEKIAEEDTPELRQANAPYLAVLSLFCQCSALLLSIADEDEFFDKQHPFSLEESKTISLFLKNFLFKLVWKGVVGKPRARLILEQMPFLIPFDNRVSCFRKLIQVDQKDRAHRLDSGNIPHHIVIKRTRLIEDGFNQLSRLRANQLKSTVRVKFYNDLGLAEAGIDQDGVFKEFLEETVAKIFNVQFNLFQATKLGNALYPSHMATSSENLELINYIGKLLGKAVYEGIVLDVHFAPFFLRHLSHHSANALYSSIDDLPSFDPELAKNLAYVKHCEDASDLGLNFEWTEDILGQMKSYELRTGGRDIAVTNQNRISYIHSVAHFRLFRQIKAQSAAFSSGFHQLINRDWLSMFSTSELQRLISGNNDGDIDFADLRKHVLYFGGFHGRHRVITWLWDILEKDFKKDERSAFLKFVTSCSCPPLLGFAHLQPPFSIRCVEVGDDDDRGDTLGSVLRGFLSVRKTKVVQGRLPTASTCFNLLKLPNYSKKSILREKLRLAITMNTGFELS</sequence>
<feature type="active site" description="Glycyl thioester intermediate" evidence="10">
    <location>
        <position position="969"/>
    </location>
</feature>
<evidence type="ECO:0000256" key="5">
    <source>
        <dbReference type="ARBA" id="ARBA00022786"/>
    </source>
</evidence>
<gene>
    <name evidence="12" type="ORF">GSOID_T00011072001</name>
</gene>
<dbReference type="PROSITE" id="PS50096">
    <property type="entry name" value="IQ"/>
    <property type="match status" value="1"/>
</dbReference>
<accession>E4XHT8</accession>
<evidence type="ECO:0000256" key="1">
    <source>
        <dbReference type="ARBA" id="ARBA00000885"/>
    </source>
</evidence>
<keyword evidence="5 10" id="KW-0833">Ubl conjugation pathway</keyword>
<dbReference type="CDD" id="cd00078">
    <property type="entry name" value="HECTc"/>
    <property type="match status" value="1"/>
</dbReference>
<evidence type="ECO:0000313" key="12">
    <source>
        <dbReference type="EMBL" id="CBY19646.1"/>
    </source>
</evidence>
<feature type="domain" description="HECT" evidence="11">
    <location>
        <begin position="635"/>
        <end position="1001"/>
    </location>
</feature>
<keyword evidence="6" id="KW-0770">Synapse</keyword>
<comment type="subcellular location">
    <subcellularLocation>
        <location evidence="7">Postsynaptic density</location>
    </subcellularLocation>
</comment>
<dbReference type="Pfam" id="PF00612">
    <property type="entry name" value="IQ"/>
    <property type="match status" value="1"/>
</dbReference>
<dbReference type="InParanoid" id="E4XHT8"/>
<evidence type="ECO:0000259" key="11">
    <source>
        <dbReference type="PROSITE" id="PS50237"/>
    </source>
</evidence>
<evidence type="ECO:0000256" key="2">
    <source>
        <dbReference type="ARBA" id="ARBA00004906"/>
    </source>
</evidence>
<evidence type="ECO:0000256" key="4">
    <source>
        <dbReference type="ARBA" id="ARBA00022679"/>
    </source>
</evidence>
<evidence type="ECO:0000256" key="9">
    <source>
        <dbReference type="ARBA" id="ARBA00077267"/>
    </source>
</evidence>
<dbReference type="AlphaFoldDB" id="E4XHT8"/>
<dbReference type="SMART" id="SM00015">
    <property type="entry name" value="IQ"/>
    <property type="match status" value="1"/>
</dbReference>
<dbReference type="Pfam" id="PF00632">
    <property type="entry name" value="HECT"/>
    <property type="match status" value="1"/>
</dbReference>
<dbReference type="InterPro" id="IPR035983">
    <property type="entry name" value="Hect_E3_ubiquitin_ligase"/>
</dbReference>
<dbReference type="FunFam" id="3.30.2160.10:FF:000002">
    <property type="entry name" value="Putative Ubiquitin-protein ligase E3C"/>
    <property type="match status" value="1"/>
</dbReference>
<dbReference type="InterPro" id="IPR044611">
    <property type="entry name" value="E3A/B/C-like"/>
</dbReference>
<dbReference type="SMART" id="SM00119">
    <property type="entry name" value="HECTc"/>
    <property type="match status" value="1"/>
</dbReference>
<dbReference type="EC" id="2.3.2.26" evidence="3"/>
<evidence type="ECO:0000256" key="6">
    <source>
        <dbReference type="ARBA" id="ARBA00023018"/>
    </source>
</evidence>
<dbReference type="PANTHER" id="PTHR45700">
    <property type="entry name" value="UBIQUITIN-PROTEIN LIGASE E3C"/>
    <property type="match status" value="1"/>
</dbReference>
<name>E4XHT8_OIKDI</name>
<dbReference type="EMBL" id="FN653052">
    <property type="protein sequence ID" value="CBY19646.1"/>
    <property type="molecule type" value="Genomic_DNA"/>
</dbReference>
<dbReference type="GO" id="GO:0014069">
    <property type="term" value="C:postsynaptic density"/>
    <property type="evidence" value="ECO:0007669"/>
    <property type="project" value="UniProtKB-SubCell"/>
</dbReference>
<keyword evidence="4" id="KW-0808">Transferase</keyword>
<proteinExistence type="predicted"/>
<dbReference type="GO" id="GO:0006511">
    <property type="term" value="P:ubiquitin-dependent protein catabolic process"/>
    <property type="evidence" value="ECO:0007669"/>
    <property type="project" value="TreeGrafter"/>
</dbReference>
<dbReference type="Gene3D" id="3.30.2160.10">
    <property type="entry name" value="Hect, E3 ligase catalytic domain"/>
    <property type="match status" value="1"/>
</dbReference>
<reference evidence="12" key="1">
    <citation type="journal article" date="2010" name="Science">
        <title>Plasticity of animal genome architecture unmasked by rapid evolution of a pelagic tunicate.</title>
        <authorList>
            <person name="Denoeud F."/>
            <person name="Henriet S."/>
            <person name="Mungpakdee S."/>
            <person name="Aury J.M."/>
            <person name="Da Silva C."/>
            <person name="Brinkmann H."/>
            <person name="Mikhaleva J."/>
            <person name="Olsen L.C."/>
            <person name="Jubin C."/>
            <person name="Canestro C."/>
            <person name="Bouquet J.M."/>
            <person name="Danks G."/>
            <person name="Poulain J."/>
            <person name="Campsteijn C."/>
            <person name="Adamski M."/>
            <person name="Cross I."/>
            <person name="Yadetie F."/>
            <person name="Muffato M."/>
            <person name="Louis A."/>
            <person name="Butcher S."/>
            <person name="Tsagkogeorga G."/>
            <person name="Konrad A."/>
            <person name="Singh S."/>
            <person name="Jensen M.F."/>
            <person name="Cong E.H."/>
            <person name="Eikeseth-Otteraa H."/>
            <person name="Noel B."/>
            <person name="Anthouard V."/>
            <person name="Porcel B.M."/>
            <person name="Kachouri-Lafond R."/>
            <person name="Nishino A."/>
            <person name="Ugolini M."/>
            <person name="Chourrout P."/>
            <person name="Nishida H."/>
            <person name="Aasland R."/>
            <person name="Huzurbazar S."/>
            <person name="Westhof E."/>
            <person name="Delsuc F."/>
            <person name="Lehrach H."/>
            <person name="Reinhardt R."/>
            <person name="Weissenbach J."/>
            <person name="Roy S.W."/>
            <person name="Artiguenave F."/>
            <person name="Postlethwait J.H."/>
            <person name="Manak J.R."/>
            <person name="Thompson E.M."/>
            <person name="Jaillon O."/>
            <person name="Du Pasquier L."/>
            <person name="Boudinot P."/>
            <person name="Liberles D.A."/>
            <person name="Volff J.N."/>
            <person name="Philippe H."/>
            <person name="Lenhard B."/>
            <person name="Roest Crollius H."/>
            <person name="Wincker P."/>
            <person name="Chourrout D."/>
        </authorList>
    </citation>
    <scope>NUCLEOTIDE SEQUENCE [LARGE SCALE GENOMIC DNA]</scope>
</reference>
<comment type="catalytic activity">
    <reaction evidence="1">
        <text>S-ubiquitinyl-[E2 ubiquitin-conjugating enzyme]-L-cysteine + [acceptor protein]-L-lysine = [E2 ubiquitin-conjugating enzyme]-L-cysteine + N(6)-ubiquitinyl-[acceptor protein]-L-lysine.</text>
        <dbReference type="EC" id="2.3.2.26"/>
    </reaction>
</comment>
<protein>
    <recommendedName>
        <fullName evidence="8">Ubiquitin-protein ligase E3B</fullName>
        <ecNumber evidence="3">2.3.2.26</ecNumber>
    </recommendedName>
    <alternativeName>
        <fullName evidence="9">HECT-type ubiquitin transferase E3B</fullName>
    </alternativeName>
</protein>
<keyword evidence="13" id="KW-1185">Reference proteome</keyword>
<dbReference type="OrthoDB" id="8068875at2759"/>
<dbReference type="Gene3D" id="3.90.1750.10">
    <property type="entry name" value="Hect, E3 ligase catalytic domains"/>
    <property type="match status" value="1"/>
</dbReference>
<dbReference type="PROSITE" id="PS50237">
    <property type="entry name" value="HECT"/>
    <property type="match status" value="1"/>
</dbReference>
<evidence type="ECO:0000313" key="13">
    <source>
        <dbReference type="Proteomes" id="UP000001307"/>
    </source>
</evidence>
<dbReference type="GO" id="GO:0061630">
    <property type="term" value="F:ubiquitin protein ligase activity"/>
    <property type="evidence" value="ECO:0007669"/>
    <property type="project" value="UniProtKB-EC"/>
</dbReference>
<evidence type="ECO:0000256" key="8">
    <source>
        <dbReference type="ARBA" id="ARBA00067505"/>
    </source>
</evidence>
<dbReference type="PANTHER" id="PTHR45700:SF3">
    <property type="entry name" value="UBIQUITIN-PROTEIN LIGASE E3B"/>
    <property type="match status" value="1"/>
</dbReference>